<dbReference type="AlphaFoldDB" id="A0A199W6P5"/>
<evidence type="ECO:0000313" key="3">
    <source>
        <dbReference type="Proteomes" id="UP000092600"/>
    </source>
</evidence>
<accession>A0A199W6P5</accession>
<reference evidence="2 3" key="1">
    <citation type="journal article" date="2016" name="DNA Res.">
        <title>The draft genome of MD-2 pineapple using hybrid error correction of long reads.</title>
        <authorList>
            <person name="Redwan R.M."/>
            <person name="Saidin A."/>
            <person name="Kumar S.V."/>
        </authorList>
    </citation>
    <scope>NUCLEOTIDE SEQUENCE [LARGE SCALE GENOMIC DNA]</scope>
    <source>
        <strain evidence="3">cv. MD2</strain>
        <tissue evidence="2">Leaf</tissue>
    </source>
</reference>
<name>A0A199W6P5_ANACO</name>
<proteinExistence type="predicted"/>
<keyword evidence="1" id="KW-0732">Signal</keyword>
<dbReference type="EMBL" id="LSRQ01000158">
    <property type="protein sequence ID" value="OAY84916.1"/>
    <property type="molecule type" value="Genomic_DNA"/>
</dbReference>
<dbReference type="STRING" id="4615.A0A199W6P5"/>
<evidence type="ECO:0000313" key="2">
    <source>
        <dbReference type="EMBL" id="OAY84916.1"/>
    </source>
</evidence>
<dbReference type="PANTHER" id="PTHR47280:SF1">
    <property type="entry name" value="PHEOPHYTINASE, CHLOROPLASTIC"/>
    <property type="match status" value="1"/>
</dbReference>
<dbReference type="GO" id="GO:0009507">
    <property type="term" value="C:chloroplast"/>
    <property type="evidence" value="ECO:0007669"/>
    <property type="project" value="TreeGrafter"/>
</dbReference>
<feature type="chain" id="PRO_5008286341" evidence="1">
    <location>
        <begin position="24"/>
        <end position="229"/>
    </location>
</feature>
<protein>
    <submittedName>
        <fullName evidence="2">Pheophytinase, chloroplastic</fullName>
    </submittedName>
</protein>
<dbReference type="GO" id="GO:0015996">
    <property type="term" value="P:chlorophyll catabolic process"/>
    <property type="evidence" value="ECO:0007669"/>
    <property type="project" value="InterPro"/>
</dbReference>
<sequence length="229" mass="26800">MWVEMVAFSILELLPSSLDLLQACKEIDPRDLVRDKKDKREEVEKEYECERGNESGRGNIAQPIQTILDGSNYTLWVQDIRNFLKGRKLRRYVIGDITEPVCETNEVDGAYKLRIEEWDNNNHKVISWFDNTSIKSIRQQFGKFDTAKEVVNFLLHWWIKNLESQGSVPLPFLEEPEYIQYGVSREVEYAKEGSRKSVQVRFLGLKSSFWNQMGSFLRSSISNPRILSR</sequence>
<comment type="caution">
    <text evidence="2">The sequence shown here is derived from an EMBL/GenBank/DDBJ whole genome shotgun (WGS) entry which is preliminary data.</text>
</comment>
<dbReference type="GO" id="GO:0080124">
    <property type="term" value="F:pheophytinase activity"/>
    <property type="evidence" value="ECO:0007669"/>
    <property type="project" value="InterPro"/>
</dbReference>
<dbReference type="Proteomes" id="UP000092600">
    <property type="component" value="Unassembled WGS sequence"/>
</dbReference>
<organism evidence="2 3">
    <name type="scientific">Ananas comosus</name>
    <name type="common">Pineapple</name>
    <name type="synonym">Ananas ananas</name>
    <dbReference type="NCBI Taxonomy" id="4615"/>
    <lineage>
        <taxon>Eukaryota</taxon>
        <taxon>Viridiplantae</taxon>
        <taxon>Streptophyta</taxon>
        <taxon>Embryophyta</taxon>
        <taxon>Tracheophyta</taxon>
        <taxon>Spermatophyta</taxon>
        <taxon>Magnoliopsida</taxon>
        <taxon>Liliopsida</taxon>
        <taxon>Poales</taxon>
        <taxon>Bromeliaceae</taxon>
        <taxon>Bromelioideae</taxon>
        <taxon>Ananas</taxon>
    </lineage>
</organism>
<feature type="signal peptide" evidence="1">
    <location>
        <begin position="1"/>
        <end position="23"/>
    </location>
</feature>
<gene>
    <name evidence="2" type="ORF">ACMD2_20889</name>
</gene>
<dbReference type="PANTHER" id="PTHR47280">
    <property type="entry name" value="PHEOPHYTINASE, CHLOROPLASTIC"/>
    <property type="match status" value="1"/>
</dbReference>
<evidence type="ECO:0000256" key="1">
    <source>
        <dbReference type="SAM" id="SignalP"/>
    </source>
</evidence>
<dbReference type="InterPro" id="IPR044211">
    <property type="entry name" value="PPH_chloroplastic"/>
</dbReference>